<dbReference type="AlphaFoldDB" id="A0A7W7Q6G0"/>
<reference evidence="2 3" key="1">
    <citation type="submission" date="2020-08" db="EMBL/GenBank/DDBJ databases">
        <title>Genomic Encyclopedia of Type Strains, Phase III (KMG-III): the genomes of soil and plant-associated and newly described type strains.</title>
        <authorList>
            <person name="Whitman W."/>
        </authorList>
    </citation>
    <scope>NUCLEOTIDE SEQUENCE [LARGE SCALE GENOMIC DNA]</scope>
    <source>
        <strain evidence="2 3">CECT 8960</strain>
    </source>
</reference>
<dbReference type="InterPro" id="IPR036278">
    <property type="entry name" value="Sialidase_sf"/>
</dbReference>
<dbReference type="EMBL" id="JACHJQ010000004">
    <property type="protein sequence ID" value="MBB4907900.1"/>
    <property type="molecule type" value="Genomic_DNA"/>
</dbReference>
<evidence type="ECO:0008006" key="4">
    <source>
        <dbReference type="Google" id="ProtNLM"/>
    </source>
</evidence>
<evidence type="ECO:0000313" key="3">
    <source>
        <dbReference type="Proteomes" id="UP000520767"/>
    </source>
</evidence>
<sequence>MNRPLTVAALAALAVAVTGQASAEPGVDHAHVPGGQRFLTAATGAPALFDAGVTAADGTRSGRLVLSSADGTRQTLQSSDGGTTWSSLTGTAGTPFRLANAAGDVVAIDTDGTACGDGCARFARKQLTAGGWAEAGTATVTFAQPVGSARFGRGVVLLGDGKTVLAPVHGGSYAAVVASTDGGVTWSETARLATGDGWSAASLSATADGGLIAALGRNENLRGAVPANVALYTVKAPTQTGTGWGAPVRVAADTGGAPSMTLLGNGALVLASGRPDNVLRFSFDGKGASWTSPTTVYQNYPTAGADVDGWYTPDGGTARPLRHLGSSGTVGIAPLAGNRVLVTGDNCAPDWGCPADTSVRGYQVDGVPALWRSVVEADTDQWGKADLATMFQRGELTVVNSPLSCYGDASACRRSLAAYAFDGDSRADSSLVTGNRSVTLRLPRAVPVTGLGLHVWLQGAADVRIETSVDGTTWITPARGARDGIVRPFSAPVTAQYVRLTDPNAVTDPAAAFLHEIELYTAAVSFEHDYPGQAPRGNGWVTTSTLATVVNQTTVPSAEKISSRFLRIKDDTTTQIGRATWAHATATAVTAEFRFRGLGTTNKGLLFSLKGRNGTAAATPYGFWLTGAGRLHWANYSLNPPWGTALNPTAINTGTWHTVRLVATMTRVQVYLDGTLLATRSKSQAATSIDAVEIGSTGTATTGDDWLIDDVAYTVP</sequence>
<dbReference type="CDD" id="cd15482">
    <property type="entry name" value="Sialidase_non-viral"/>
    <property type="match status" value="1"/>
</dbReference>
<comment type="caution">
    <text evidence="2">The sequence shown here is derived from an EMBL/GenBank/DDBJ whole genome shotgun (WGS) entry which is preliminary data.</text>
</comment>
<dbReference type="SUPFAM" id="SSF49785">
    <property type="entry name" value="Galactose-binding domain-like"/>
    <property type="match status" value="1"/>
</dbReference>
<keyword evidence="1" id="KW-0732">Signal</keyword>
<dbReference type="RefSeq" id="WP_184812033.1">
    <property type="nucleotide sequence ID" value="NZ_JACHJQ010000004.1"/>
</dbReference>
<name>A0A7W7Q6G0_9PSEU</name>
<dbReference type="InterPro" id="IPR008979">
    <property type="entry name" value="Galactose-bd-like_sf"/>
</dbReference>
<dbReference type="Gene3D" id="2.120.10.10">
    <property type="match status" value="1"/>
</dbReference>
<feature type="signal peptide" evidence="1">
    <location>
        <begin position="1"/>
        <end position="23"/>
    </location>
</feature>
<dbReference type="Gene3D" id="2.60.120.260">
    <property type="entry name" value="Galactose-binding domain-like"/>
    <property type="match status" value="1"/>
</dbReference>
<evidence type="ECO:0000313" key="2">
    <source>
        <dbReference type="EMBL" id="MBB4907900.1"/>
    </source>
</evidence>
<keyword evidence="3" id="KW-1185">Reference proteome</keyword>
<organism evidence="2 3">
    <name type="scientific">Actinophytocola algeriensis</name>
    <dbReference type="NCBI Taxonomy" id="1768010"/>
    <lineage>
        <taxon>Bacteria</taxon>
        <taxon>Bacillati</taxon>
        <taxon>Actinomycetota</taxon>
        <taxon>Actinomycetes</taxon>
        <taxon>Pseudonocardiales</taxon>
        <taxon>Pseudonocardiaceae</taxon>
    </lineage>
</organism>
<gene>
    <name evidence="2" type="ORF">FHR82_004142</name>
</gene>
<dbReference type="SUPFAM" id="SSF50939">
    <property type="entry name" value="Sialidases"/>
    <property type="match status" value="1"/>
</dbReference>
<dbReference type="Proteomes" id="UP000520767">
    <property type="component" value="Unassembled WGS sequence"/>
</dbReference>
<protein>
    <recommendedName>
        <fullName evidence="4">Concanavalin A-like lectin/glucanase superfamily protein</fullName>
    </recommendedName>
</protein>
<feature type="chain" id="PRO_5030730532" description="Concanavalin A-like lectin/glucanase superfamily protein" evidence="1">
    <location>
        <begin position="24"/>
        <end position="716"/>
    </location>
</feature>
<evidence type="ECO:0000256" key="1">
    <source>
        <dbReference type="SAM" id="SignalP"/>
    </source>
</evidence>
<dbReference type="SUPFAM" id="SSF49899">
    <property type="entry name" value="Concanavalin A-like lectins/glucanases"/>
    <property type="match status" value="1"/>
</dbReference>
<dbReference type="Gene3D" id="2.60.120.200">
    <property type="match status" value="1"/>
</dbReference>
<accession>A0A7W7Q6G0</accession>
<dbReference type="InterPro" id="IPR013320">
    <property type="entry name" value="ConA-like_dom_sf"/>
</dbReference>
<proteinExistence type="predicted"/>